<gene>
    <name evidence="1" type="ORF">ACE41H_22590</name>
</gene>
<dbReference type="Proteomes" id="UP001580346">
    <property type="component" value="Unassembled WGS sequence"/>
</dbReference>
<sequence>MATIGEPEFHVEAFRAKRPKEYEKTWAQLVNKTDFTFEGLYDIVNTVFSQNNHDPSSVAYIAAYSQSQHEFMQSTISDLKNMIHEKEGAIEWLADELVKSENAVSYLIGIIKKVNENLYRYVNDRLSFTVKMGTPLNSYWTRVLLEIIVISIWTAM</sequence>
<evidence type="ECO:0000313" key="1">
    <source>
        <dbReference type="EMBL" id="MFB5269551.1"/>
    </source>
</evidence>
<protein>
    <submittedName>
        <fullName evidence="1">Uncharacterized protein</fullName>
    </submittedName>
</protein>
<proteinExistence type="predicted"/>
<comment type="caution">
    <text evidence="1">The sequence shown here is derived from an EMBL/GenBank/DDBJ whole genome shotgun (WGS) entry which is preliminary data.</text>
</comment>
<dbReference type="EMBL" id="JBHHMI010000034">
    <property type="protein sequence ID" value="MFB5269551.1"/>
    <property type="molecule type" value="Genomic_DNA"/>
</dbReference>
<reference evidence="1 2" key="1">
    <citation type="submission" date="2024-09" db="EMBL/GenBank/DDBJ databases">
        <title>Paenibacillus zeirhizospherea sp. nov., isolated from surface of the maize (Zea mays) roots in a horticulture field, Hungary.</title>
        <authorList>
            <person name="Marton D."/>
            <person name="Farkas M."/>
            <person name="Bedics A."/>
            <person name="Toth E."/>
            <person name="Tancsics A."/>
            <person name="Boka K."/>
            <person name="Maroti G."/>
            <person name="Kriszt B."/>
            <person name="Cserhati M."/>
        </authorList>
    </citation>
    <scope>NUCLEOTIDE SEQUENCE [LARGE SCALE GENOMIC DNA]</scope>
    <source>
        <strain evidence="1 2">KCTC 33519</strain>
    </source>
</reference>
<organism evidence="1 2">
    <name type="scientific">Paenibacillus enshidis</name>
    <dbReference type="NCBI Taxonomy" id="1458439"/>
    <lineage>
        <taxon>Bacteria</taxon>
        <taxon>Bacillati</taxon>
        <taxon>Bacillota</taxon>
        <taxon>Bacilli</taxon>
        <taxon>Bacillales</taxon>
        <taxon>Paenibacillaceae</taxon>
        <taxon>Paenibacillus</taxon>
    </lineage>
</organism>
<evidence type="ECO:0000313" key="2">
    <source>
        <dbReference type="Proteomes" id="UP001580346"/>
    </source>
</evidence>
<accession>A0ABV5AZ98</accession>
<name>A0ABV5AZ98_9BACL</name>
<dbReference type="RefSeq" id="WP_375357823.1">
    <property type="nucleotide sequence ID" value="NZ_JBHHMI010000034.1"/>
</dbReference>
<keyword evidence="2" id="KW-1185">Reference proteome</keyword>